<dbReference type="EMBL" id="KZ305022">
    <property type="protein sequence ID" value="PIA58752.1"/>
    <property type="molecule type" value="Genomic_DNA"/>
</dbReference>
<dbReference type="InterPro" id="IPR014893">
    <property type="entry name" value="Ku_PK_bind"/>
</dbReference>
<accession>A0A2G5ESU2</accession>
<dbReference type="SMART" id="SM00559">
    <property type="entry name" value="Ku78"/>
    <property type="match status" value="1"/>
</dbReference>
<evidence type="ECO:0000256" key="10">
    <source>
        <dbReference type="ARBA" id="ARBA00023204"/>
    </source>
</evidence>
<keyword evidence="5 12" id="KW-0378">Hydrolase</keyword>
<dbReference type="GO" id="GO:0016887">
    <property type="term" value="F:ATP hydrolysis activity"/>
    <property type="evidence" value="ECO:0007669"/>
    <property type="project" value="RHEA"/>
</dbReference>
<dbReference type="InterPro" id="IPR036494">
    <property type="entry name" value="Ku_C_sf"/>
</dbReference>
<protein>
    <recommendedName>
        <fullName evidence="12">ATP-dependent DNA helicase 2 subunit KU80</fullName>
        <ecNumber evidence="12">3.6.4.12</ecNumber>
    </recommendedName>
</protein>
<keyword evidence="9 12" id="KW-0233">DNA recombination</keyword>
<comment type="catalytic activity">
    <reaction evidence="12">
        <text>ATP + H2O = ADP + phosphate + H(+)</text>
        <dbReference type="Rhea" id="RHEA:13065"/>
        <dbReference type="ChEBI" id="CHEBI:15377"/>
        <dbReference type="ChEBI" id="CHEBI:15378"/>
        <dbReference type="ChEBI" id="CHEBI:30616"/>
        <dbReference type="ChEBI" id="CHEBI:43474"/>
        <dbReference type="ChEBI" id="CHEBI:456216"/>
        <dbReference type="EC" id="3.6.4.12"/>
    </reaction>
</comment>
<keyword evidence="10 12" id="KW-0234">DNA repair</keyword>
<dbReference type="GO" id="GO:0006303">
    <property type="term" value="P:double-strand break repair via nonhomologous end joining"/>
    <property type="evidence" value="ECO:0007669"/>
    <property type="project" value="InterPro"/>
</dbReference>
<dbReference type="InterPro" id="IPR005160">
    <property type="entry name" value="Ku_C"/>
</dbReference>
<dbReference type="FunCoup" id="A0A2G5ESU2">
    <property type="interactions" value="2986"/>
</dbReference>
<evidence type="ECO:0000256" key="12">
    <source>
        <dbReference type="PIRNR" id="PIRNR016570"/>
    </source>
</evidence>
<keyword evidence="15" id="KW-1185">Reference proteome</keyword>
<keyword evidence="8 12" id="KW-0238">DNA-binding</keyword>
<dbReference type="CDD" id="cd00873">
    <property type="entry name" value="KU80"/>
    <property type="match status" value="1"/>
</dbReference>
<dbReference type="OrthoDB" id="30826at2759"/>
<evidence type="ECO:0000256" key="1">
    <source>
        <dbReference type="ARBA" id="ARBA00004123"/>
    </source>
</evidence>
<dbReference type="InterPro" id="IPR005161">
    <property type="entry name" value="Ku_N"/>
</dbReference>
<evidence type="ECO:0000256" key="11">
    <source>
        <dbReference type="ARBA" id="ARBA00023242"/>
    </source>
</evidence>
<comment type="function">
    <text evidence="12">Single-stranded DNA-dependent ATP-dependent helicase.</text>
</comment>
<dbReference type="GO" id="GO:0042162">
    <property type="term" value="F:telomeric DNA binding"/>
    <property type="evidence" value="ECO:0007669"/>
    <property type="project" value="InterPro"/>
</dbReference>
<evidence type="ECO:0000256" key="8">
    <source>
        <dbReference type="ARBA" id="ARBA00023125"/>
    </source>
</evidence>
<dbReference type="InterPro" id="IPR006164">
    <property type="entry name" value="DNA_bd_Ku70/Ku80"/>
</dbReference>
<keyword evidence="11 12" id="KW-0539">Nucleus</keyword>
<evidence type="ECO:0000256" key="4">
    <source>
        <dbReference type="ARBA" id="ARBA00022763"/>
    </source>
</evidence>
<dbReference type="Proteomes" id="UP000230069">
    <property type="component" value="Unassembled WGS sequence"/>
</dbReference>
<evidence type="ECO:0000256" key="2">
    <source>
        <dbReference type="ARBA" id="ARBA00007726"/>
    </source>
</evidence>
<dbReference type="PANTHER" id="PTHR12604:SF4">
    <property type="entry name" value="X-RAY REPAIR CROSS-COMPLEMENTING PROTEIN 5"/>
    <property type="match status" value="1"/>
</dbReference>
<dbReference type="AlphaFoldDB" id="A0A2G5ESU2"/>
<dbReference type="GO" id="GO:0003684">
    <property type="term" value="F:damaged DNA binding"/>
    <property type="evidence" value="ECO:0007669"/>
    <property type="project" value="InterPro"/>
</dbReference>
<dbReference type="GO" id="GO:0006310">
    <property type="term" value="P:DNA recombination"/>
    <property type="evidence" value="ECO:0007669"/>
    <property type="project" value="UniProtKB-KW"/>
</dbReference>
<evidence type="ECO:0000256" key="3">
    <source>
        <dbReference type="ARBA" id="ARBA00022741"/>
    </source>
</evidence>
<evidence type="ECO:0000256" key="9">
    <source>
        <dbReference type="ARBA" id="ARBA00023172"/>
    </source>
</evidence>
<sequence length="669" mass="75113">MHSFLPEVEKLCSRLVQKKMIYNKNDEVGVVLFGTDDTNNELTSEVGGYQHVVVLRNSKVVDGDVIEALQKLPRGNFPGDFLDAIVVGTDIMVKKFGPTNKGKKRLCLITSAQDPVKMSFEGTKEDQVDAIAISMNALGMKLDNIVVRGNSTENADRTILDDNDCLLNRFSRGACTKTVYVQSPTKLLGALQTQNVSPVTIFRGDLELTPEMKIKVWVYKKTSEEKFPTLKKYSDKASPTDRFATHGVKVNVEYKGAENTNKAVPPQQRIKGYRYGPQVVPISSAEVEAMKFKPDKSVKLLGFTNATNIMRHYYMKDVYIFIAQPANMKAILAVSALVRAMKENNMVAILRCVWRQGQGNVVVGVLTPNESNAESMPDSFFFNVLPFAEDVRDFRFPSFSKFPPSMQPNEQQQDAADKLVMMLDLAPPGKEEVLQPDFTPNPVLERFYHFLELKSKNPDADVPPLDNILLRITKPDPELLSQNKSVIDEFCKQFELKRNPKIRKSSGDKPTRSSEEPEGFVALNTRTVNFVENNSTAKVDSIGDSTPIQDFEAMMASRDGKKWVDKAVKDMKTLIYELLENSYGGDTYEKAVDCLVALRKGCILEYESKQFNEFLHGITKFCQEIDLISFCEFLLSKHITLITKTEAVESDVGDDKALSYLIKTEPALD</sequence>
<dbReference type="GO" id="GO:0005524">
    <property type="term" value="F:ATP binding"/>
    <property type="evidence" value="ECO:0007669"/>
    <property type="project" value="UniProtKB-UniRule"/>
</dbReference>
<dbReference type="InParanoid" id="A0A2G5ESU2"/>
<dbReference type="Gene3D" id="1.25.40.240">
    <property type="entry name" value="Ku, C-terminal domain"/>
    <property type="match status" value="1"/>
</dbReference>
<evidence type="ECO:0000256" key="7">
    <source>
        <dbReference type="ARBA" id="ARBA00022840"/>
    </source>
</evidence>
<dbReference type="InterPro" id="IPR016194">
    <property type="entry name" value="SPOC-like_C_dom_sf"/>
</dbReference>
<dbReference type="EC" id="3.6.4.12" evidence="12"/>
<dbReference type="FunFam" id="2.40.290.10:FF:000006">
    <property type="entry name" value="ATP-dependent DNA helicase 2 subunit KU80"/>
    <property type="match status" value="1"/>
</dbReference>
<dbReference type="GO" id="GO:0000723">
    <property type="term" value="P:telomere maintenance"/>
    <property type="evidence" value="ECO:0007669"/>
    <property type="project" value="InterPro"/>
</dbReference>
<feature type="domain" description="Ku" evidence="13">
    <location>
        <begin position="261"/>
        <end position="402"/>
    </location>
</feature>
<keyword evidence="4 12" id="KW-0227">DNA damage</keyword>
<dbReference type="SUPFAM" id="SSF100939">
    <property type="entry name" value="SPOC domain-like"/>
    <property type="match status" value="1"/>
</dbReference>
<dbReference type="GO" id="GO:0043564">
    <property type="term" value="C:Ku70:Ku80 complex"/>
    <property type="evidence" value="ECO:0007669"/>
    <property type="project" value="InterPro"/>
</dbReference>
<evidence type="ECO:0000313" key="15">
    <source>
        <dbReference type="Proteomes" id="UP000230069"/>
    </source>
</evidence>
<dbReference type="Pfam" id="PF03731">
    <property type="entry name" value="Ku_N"/>
    <property type="match status" value="1"/>
</dbReference>
<dbReference type="Pfam" id="PF03730">
    <property type="entry name" value="Ku_C"/>
    <property type="match status" value="1"/>
</dbReference>
<organism evidence="14 15">
    <name type="scientific">Aquilegia coerulea</name>
    <name type="common">Rocky mountain columbine</name>
    <dbReference type="NCBI Taxonomy" id="218851"/>
    <lineage>
        <taxon>Eukaryota</taxon>
        <taxon>Viridiplantae</taxon>
        <taxon>Streptophyta</taxon>
        <taxon>Embryophyta</taxon>
        <taxon>Tracheophyta</taxon>
        <taxon>Spermatophyta</taxon>
        <taxon>Magnoliopsida</taxon>
        <taxon>Ranunculales</taxon>
        <taxon>Ranunculaceae</taxon>
        <taxon>Thalictroideae</taxon>
        <taxon>Aquilegia</taxon>
    </lineage>
</organism>
<evidence type="ECO:0000256" key="5">
    <source>
        <dbReference type="ARBA" id="ARBA00022801"/>
    </source>
</evidence>
<dbReference type="Gene3D" id="1.10.1600.10">
    <property type="match status" value="1"/>
</dbReference>
<dbReference type="GO" id="GO:0003678">
    <property type="term" value="F:DNA helicase activity"/>
    <property type="evidence" value="ECO:0007669"/>
    <property type="project" value="UniProtKB-EC"/>
</dbReference>
<keyword evidence="3 12" id="KW-0547">Nucleotide-binding</keyword>
<proteinExistence type="inferred from homology"/>
<dbReference type="Gene3D" id="3.40.50.410">
    <property type="entry name" value="von Willebrand factor, type A domain"/>
    <property type="match status" value="1"/>
</dbReference>
<dbReference type="Pfam" id="PF08785">
    <property type="entry name" value="Ku_PK_bind"/>
    <property type="match status" value="1"/>
</dbReference>
<keyword evidence="7 12" id="KW-0067">ATP-binding</keyword>
<evidence type="ECO:0000256" key="6">
    <source>
        <dbReference type="ARBA" id="ARBA00022806"/>
    </source>
</evidence>
<comment type="similarity">
    <text evidence="2 12">Belongs to the ku80 family.</text>
</comment>
<dbReference type="SUPFAM" id="SSF53300">
    <property type="entry name" value="vWA-like"/>
    <property type="match status" value="1"/>
</dbReference>
<gene>
    <name evidence="14" type="ORF">AQUCO_00500594v1</name>
</gene>
<comment type="subcellular location">
    <subcellularLocation>
        <location evidence="1 12">Nucleus</location>
    </subcellularLocation>
</comment>
<dbReference type="Gene3D" id="2.40.290.10">
    <property type="match status" value="1"/>
</dbReference>
<dbReference type="InterPro" id="IPR024193">
    <property type="entry name" value="Ku80"/>
</dbReference>
<keyword evidence="6 12" id="KW-0347">Helicase</keyword>
<dbReference type="STRING" id="218851.A0A2G5ESU2"/>
<dbReference type="PANTHER" id="PTHR12604">
    <property type="entry name" value="KU AUTOANTIGEN DNA HELICASE"/>
    <property type="match status" value="1"/>
</dbReference>
<dbReference type="FunFam" id="1.10.1600.10:FF:000002">
    <property type="entry name" value="X-ray repair cross-complementing protein 5"/>
    <property type="match status" value="1"/>
</dbReference>
<reference evidence="14 15" key="1">
    <citation type="submission" date="2017-09" db="EMBL/GenBank/DDBJ databases">
        <title>WGS assembly of Aquilegia coerulea Goldsmith.</title>
        <authorList>
            <person name="Hodges S."/>
            <person name="Kramer E."/>
            <person name="Nordborg M."/>
            <person name="Tomkins J."/>
            <person name="Borevitz J."/>
            <person name="Derieg N."/>
            <person name="Yan J."/>
            <person name="Mihaltcheva S."/>
            <person name="Hayes R.D."/>
            <person name="Rokhsar D."/>
        </authorList>
    </citation>
    <scope>NUCLEOTIDE SEQUENCE [LARGE SCALE GENOMIC DNA]</scope>
    <source>
        <strain evidence="15">cv. Goldsmith</strain>
    </source>
</reference>
<evidence type="ECO:0000313" key="14">
    <source>
        <dbReference type="EMBL" id="PIA58752.1"/>
    </source>
</evidence>
<dbReference type="PIRSF" id="PIRSF016570">
    <property type="entry name" value="Ku80"/>
    <property type="match status" value="1"/>
</dbReference>
<dbReference type="GO" id="GO:0003690">
    <property type="term" value="F:double-stranded DNA binding"/>
    <property type="evidence" value="ECO:0007669"/>
    <property type="project" value="TreeGrafter"/>
</dbReference>
<evidence type="ECO:0000259" key="13">
    <source>
        <dbReference type="SMART" id="SM00559"/>
    </source>
</evidence>
<dbReference type="InterPro" id="IPR036465">
    <property type="entry name" value="vWFA_dom_sf"/>
</dbReference>
<dbReference type="SUPFAM" id="SSF101420">
    <property type="entry name" value="C-terminal domain of Ku80"/>
    <property type="match status" value="1"/>
</dbReference>
<name>A0A2G5ESU2_AQUCA</name>
<dbReference type="Pfam" id="PF02735">
    <property type="entry name" value="Ku"/>
    <property type="match status" value="1"/>
</dbReference>